<accession>B4RQU2</accession>
<evidence type="ECO:0000256" key="1">
    <source>
        <dbReference type="SAM" id="MobiDB-lite"/>
    </source>
</evidence>
<sequence length="44" mass="4847">MTLPAERSGRLLEHTGNGMPRGMTVRDRTRLTACPVCIRHANAV</sequence>
<dbReference type="Proteomes" id="UP000002564">
    <property type="component" value="Chromosome"/>
</dbReference>
<dbReference type="HOGENOM" id="CLU_3219036_0_0_4"/>
<gene>
    <name evidence="2" type="ordered locus">NGK_2298</name>
</gene>
<evidence type="ECO:0000313" key="3">
    <source>
        <dbReference type="Proteomes" id="UP000002564"/>
    </source>
</evidence>
<dbReference type="AlphaFoldDB" id="B4RQU2"/>
<dbReference type="EMBL" id="CP001050">
    <property type="protein sequence ID" value="ACF30902.1"/>
    <property type="molecule type" value="Genomic_DNA"/>
</dbReference>
<feature type="region of interest" description="Disordered" evidence="1">
    <location>
        <begin position="1"/>
        <end position="23"/>
    </location>
</feature>
<reference evidence="2 3" key="1">
    <citation type="journal article" date="2008" name="J. Bacteriol.">
        <title>Complete genome sequence of Neisseria gonorrhoeae NCCP11945.</title>
        <authorList>
            <person name="Chung G.T."/>
            <person name="Yoo J.S."/>
            <person name="Oh H.B."/>
            <person name="Lee Y.S."/>
            <person name="Cha S.H."/>
            <person name="Kim S.J."/>
            <person name="Yoo C.K."/>
        </authorList>
    </citation>
    <scope>NUCLEOTIDE SEQUENCE [LARGE SCALE GENOMIC DNA]</scope>
    <source>
        <strain evidence="2 3">NCCP11945</strain>
    </source>
</reference>
<proteinExistence type="predicted"/>
<protein>
    <submittedName>
        <fullName evidence="2">Uncharacterized protein</fullName>
    </submittedName>
</protein>
<evidence type="ECO:0000313" key="2">
    <source>
        <dbReference type="EMBL" id="ACF30902.1"/>
    </source>
</evidence>
<name>B4RQU2_NEIG2</name>
<organism evidence="2 3">
    <name type="scientific">Neisseria gonorrhoeae (strain NCCP11945)</name>
    <dbReference type="NCBI Taxonomy" id="521006"/>
    <lineage>
        <taxon>Bacteria</taxon>
        <taxon>Pseudomonadati</taxon>
        <taxon>Pseudomonadota</taxon>
        <taxon>Betaproteobacteria</taxon>
        <taxon>Neisseriales</taxon>
        <taxon>Neisseriaceae</taxon>
        <taxon>Neisseria</taxon>
    </lineage>
</organism>
<dbReference type="AntiFam" id="ANF00046">
    <property type="entry name" value="Overlaps RNaseP, same strand"/>
</dbReference>
<dbReference type="KEGG" id="ngk:NGK_2298"/>